<accession>A0A812EFV6</accession>
<reference evidence="2" key="1">
    <citation type="submission" date="2021-01" db="EMBL/GenBank/DDBJ databases">
        <authorList>
            <person name="Li R."/>
            <person name="Bekaert M."/>
        </authorList>
    </citation>
    <scope>NUCLEOTIDE SEQUENCE</scope>
    <source>
        <strain evidence="2">Farmed</strain>
    </source>
</reference>
<evidence type="ECO:0000313" key="3">
    <source>
        <dbReference type="Proteomes" id="UP000597762"/>
    </source>
</evidence>
<dbReference type="PANTHER" id="PTHR31800">
    <property type="entry name" value="COILED-COIL DOMAIN-CONTAINING PROTEIN 32"/>
    <property type="match status" value="1"/>
</dbReference>
<dbReference type="OrthoDB" id="5982503at2759"/>
<dbReference type="PANTHER" id="PTHR31800:SF1">
    <property type="entry name" value="COILED-COIL DOMAIN-CONTAINING PROTEIN 32"/>
    <property type="match status" value="1"/>
</dbReference>
<feature type="region of interest" description="Disordered" evidence="1">
    <location>
        <begin position="1"/>
        <end position="43"/>
    </location>
</feature>
<proteinExistence type="predicted"/>
<dbReference type="Proteomes" id="UP000597762">
    <property type="component" value="Unassembled WGS sequence"/>
</dbReference>
<dbReference type="EMBL" id="CAHIKZ030005350">
    <property type="protein sequence ID" value="CAE1322959.1"/>
    <property type="molecule type" value="Genomic_DNA"/>
</dbReference>
<evidence type="ECO:0000313" key="2">
    <source>
        <dbReference type="EMBL" id="CAE1322959.1"/>
    </source>
</evidence>
<organism evidence="2 3">
    <name type="scientific">Acanthosepion pharaonis</name>
    <name type="common">Pharaoh cuttlefish</name>
    <name type="synonym">Sepia pharaonis</name>
    <dbReference type="NCBI Taxonomy" id="158019"/>
    <lineage>
        <taxon>Eukaryota</taxon>
        <taxon>Metazoa</taxon>
        <taxon>Spiralia</taxon>
        <taxon>Lophotrochozoa</taxon>
        <taxon>Mollusca</taxon>
        <taxon>Cephalopoda</taxon>
        <taxon>Coleoidea</taxon>
        <taxon>Decapodiformes</taxon>
        <taxon>Sepiida</taxon>
        <taxon>Sepiina</taxon>
        <taxon>Sepiidae</taxon>
        <taxon>Acanthosepion</taxon>
    </lineage>
</organism>
<protein>
    <submittedName>
        <fullName evidence="2">Uncharacterized protein</fullName>
    </submittedName>
</protein>
<feature type="compositionally biased region" description="Polar residues" evidence="1">
    <location>
        <begin position="1"/>
        <end position="14"/>
    </location>
</feature>
<evidence type="ECO:0000256" key="1">
    <source>
        <dbReference type="SAM" id="MobiDB-lite"/>
    </source>
</evidence>
<dbReference type="Pfam" id="PF14989">
    <property type="entry name" value="CCDC32"/>
    <property type="match status" value="1"/>
</dbReference>
<comment type="caution">
    <text evidence="2">The sequence shown here is derived from an EMBL/GenBank/DDBJ whole genome shotgun (WGS) entry which is preliminary data.</text>
</comment>
<dbReference type="AlphaFoldDB" id="A0A812EFV6"/>
<sequence length="165" mass="18546">MATGETSCGSSYCDSQEKTTMVRKNDPWTPLPPSSSTLPMPKNPLYDIISSEEYLESLNKRLHQIRQQGTKEPSAKDILNGLAVKKADIMKQFLEENSSHLNEDDLNSLDAENFQTFLQRKIFPERQAISAEELVTLIQADELAKLVESQDLDTNVEAGSREVQD</sequence>
<name>A0A812EFV6_ACAPH</name>
<dbReference type="InterPro" id="IPR028039">
    <property type="entry name" value="CCDC32"/>
</dbReference>
<dbReference type="GO" id="GO:0044782">
    <property type="term" value="P:cilium organization"/>
    <property type="evidence" value="ECO:0007669"/>
    <property type="project" value="TreeGrafter"/>
</dbReference>
<keyword evidence="3" id="KW-1185">Reference proteome</keyword>
<gene>
    <name evidence="2" type="ORF">SPHA_72903</name>
</gene>